<comment type="caution">
    <text evidence="10">The sequence shown here is derived from an EMBL/GenBank/DDBJ whole genome shotgun (WGS) entry which is preliminary data.</text>
</comment>
<protein>
    <recommendedName>
        <fullName evidence="7">Ribosomal RNA small subunit methyltransferase A</fullName>
        <ecNumber evidence="7">2.1.1.182</ecNumber>
    </recommendedName>
    <alternativeName>
        <fullName evidence="7">16S rRNA (adenine(1518)-N(6)/adenine(1519)-N(6))-dimethyltransferase</fullName>
    </alternativeName>
    <alternativeName>
        <fullName evidence="7">16S rRNA dimethyladenosine transferase</fullName>
    </alternativeName>
    <alternativeName>
        <fullName evidence="7">16S rRNA dimethylase</fullName>
    </alternativeName>
    <alternativeName>
        <fullName evidence="7">S-adenosylmethionine-6-N', N'-adenosyl(rRNA) dimethyltransferase</fullName>
    </alternativeName>
</protein>
<evidence type="ECO:0000256" key="6">
    <source>
        <dbReference type="ARBA" id="ARBA00022884"/>
    </source>
</evidence>
<evidence type="ECO:0000256" key="3">
    <source>
        <dbReference type="ARBA" id="ARBA00022603"/>
    </source>
</evidence>
<keyword evidence="4 7" id="KW-0808">Transferase</keyword>
<dbReference type="InterPro" id="IPR020598">
    <property type="entry name" value="rRNA_Ade_methylase_Trfase_N"/>
</dbReference>
<dbReference type="SMART" id="SM00650">
    <property type="entry name" value="rADc"/>
    <property type="match status" value="1"/>
</dbReference>
<comment type="subcellular location">
    <subcellularLocation>
        <location evidence="7">Cytoplasm</location>
    </subcellularLocation>
</comment>
<feature type="binding site" evidence="7 8">
    <location>
        <position position="46"/>
    </location>
    <ligand>
        <name>S-adenosyl-L-methionine</name>
        <dbReference type="ChEBI" id="CHEBI:59789"/>
    </ligand>
</feature>
<evidence type="ECO:0000256" key="5">
    <source>
        <dbReference type="ARBA" id="ARBA00022691"/>
    </source>
</evidence>
<dbReference type="NCBIfam" id="TIGR00755">
    <property type="entry name" value="ksgA"/>
    <property type="match status" value="1"/>
</dbReference>
<dbReference type="PROSITE" id="PS51689">
    <property type="entry name" value="SAM_RNA_A_N6_MT"/>
    <property type="match status" value="1"/>
</dbReference>
<evidence type="ECO:0000256" key="8">
    <source>
        <dbReference type="PROSITE-ProRule" id="PRU01026"/>
    </source>
</evidence>
<dbReference type="Proteomes" id="UP001501221">
    <property type="component" value="Unassembled WGS sequence"/>
</dbReference>
<dbReference type="Pfam" id="PF00398">
    <property type="entry name" value="RrnaAD"/>
    <property type="match status" value="1"/>
</dbReference>
<feature type="binding site" evidence="7 8">
    <location>
        <position position="92"/>
    </location>
    <ligand>
        <name>S-adenosyl-L-methionine</name>
        <dbReference type="ChEBI" id="CHEBI:59789"/>
    </ligand>
</feature>
<dbReference type="InterPro" id="IPR001737">
    <property type="entry name" value="KsgA/Erm"/>
</dbReference>
<comment type="catalytic activity">
    <reaction evidence="7">
        <text>adenosine(1518)/adenosine(1519) in 16S rRNA + 4 S-adenosyl-L-methionine = N(6)-dimethyladenosine(1518)/N(6)-dimethyladenosine(1519) in 16S rRNA + 4 S-adenosyl-L-homocysteine + 4 H(+)</text>
        <dbReference type="Rhea" id="RHEA:19609"/>
        <dbReference type="Rhea" id="RHEA-COMP:10232"/>
        <dbReference type="Rhea" id="RHEA-COMP:10233"/>
        <dbReference type="ChEBI" id="CHEBI:15378"/>
        <dbReference type="ChEBI" id="CHEBI:57856"/>
        <dbReference type="ChEBI" id="CHEBI:59789"/>
        <dbReference type="ChEBI" id="CHEBI:74411"/>
        <dbReference type="ChEBI" id="CHEBI:74493"/>
        <dbReference type="EC" id="2.1.1.182"/>
    </reaction>
</comment>
<evidence type="ECO:0000256" key="2">
    <source>
        <dbReference type="ARBA" id="ARBA00022552"/>
    </source>
</evidence>
<feature type="binding site" evidence="7 8">
    <location>
        <position position="19"/>
    </location>
    <ligand>
        <name>S-adenosyl-L-methionine</name>
        <dbReference type="ChEBI" id="CHEBI:59789"/>
    </ligand>
</feature>
<dbReference type="HAMAP" id="MF_00607">
    <property type="entry name" value="16SrRNA_methyltr_A"/>
    <property type="match status" value="1"/>
</dbReference>
<dbReference type="PROSITE" id="PS01131">
    <property type="entry name" value="RRNA_A_DIMETH"/>
    <property type="match status" value="1"/>
</dbReference>
<comment type="function">
    <text evidence="7">Specifically dimethylates two adjacent adenosines (A1518 and A1519) in the loop of a conserved hairpin near the 3'-end of 16S rRNA in the 30S particle. May play a critical role in biogenesis of 30S subunits.</text>
</comment>
<dbReference type="InterPro" id="IPR020596">
    <property type="entry name" value="rRNA_Ade_Mease_Trfase_CS"/>
</dbReference>
<evidence type="ECO:0000313" key="10">
    <source>
        <dbReference type="EMBL" id="GAA0205027.1"/>
    </source>
</evidence>
<keyword evidence="11" id="KW-1185">Reference proteome</keyword>
<organism evidence="10 11">
    <name type="scientific">Kangiella japonica</name>
    <dbReference type="NCBI Taxonomy" id="647384"/>
    <lineage>
        <taxon>Bacteria</taxon>
        <taxon>Pseudomonadati</taxon>
        <taxon>Pseudomonadota</taxon>
        <taxon>Gammaproteobacteria</taxon>
        <taxon>Kangiellales</taxon>
        <taxon>Kangiellaceae</taxon>
        <taxon>Kangiella</taxon>
    </lineage>
</organism>
<name>A0ABP3CHD2_9GAMM</name>
<dbReference type="Gene3D" id="1.10.8.100">
    <property type="entry name" value="Ribosomal RNA adenine dimethylase-like, domain 2"/>
    <property type="match status" value="1"/>
</dbReference>
<evidence type="ECO:0000313" key="11">
    <source>
        <dbReference type="Proteomes" id="UP001501221"/>
    </source>
</evidence>
<evidence type="ECO:0000259" key="9">
    <source>
        <dbReference type="SMART" id="SM00650"/>
    </source>
</evidence>
<dbReference type="PANTHER" id="PTHR11727">
    <property type="entry name" value="DIMETHYLADENOSINE TRANSFERASE"/>
    <property type="match status" value="1"/>
</dbReference>
<feature type="domain" description="Ribosomal RNA adenine methylase transferase N-terminal" evidence="9">
    <location>
        <begin position="26"/>
        <end position="199"/>
    </location>
</feature>
<dbReference type="InterPro" id="IPR023165">
    <property type="entry name" value="rRNA_Ade_diMease-like_C"/>
</dbReference>
<reference evidence="11" key="1">
    <citation type="journal article" date="2019" name="Int. J. Syst. Evol. Microbiol.">
        <title>The Global Catalogue of Microorganisms (GCM) 10K type strain sequencing project: providing services to taxonomists for standard genome sequencing and annotation.</title>
        <authorList>
            <consortium name="The Broad Institute Genomics Platform"/>
            <consortium name="The Broad Institute Genome Sequencing Center for Infectious Disease"/>
            <person name="Wu L."/>
            <person name="Ma J."/>
        </authorList>
    </citation>
    <scope>NUCLEOTIDE SEQUENCE [LARGE SCALE GENOMIC DNA]</scope>
    <source>
        <strain evidence="11">JCM 16211</strain>
    </source>
</reference>
<dbReference type="EMBL" id="BAAAFM010000003">
    <property type="protein sequence ID" value="GAA0205027.1"/>
    <property type="molecule type" value="Genomic_DNA"/>
</dbReference>
<gene>
    <name evidence="7 10" type="primary">rsmA</name>
    <name evidence="7" type="synonym">ksgA</name>
    <name evidence="10" type="ORF">GCM10009123_10640</name>
</gene>
<dbReference type="EC" id="2.1.1.182" evidence="7"/>
<feature type="binding site" evidence="7 8">
    <location>
        <position position="21"/>
    </location>
    <ligand>
        <name>S-adenosyl-L-methionine</name>
        <dbReference type="ChEBI" id="CHEBI:59789"/>
    </ligand>
</feature>
<evidence type="ECO:0000256" key="4">
    <source>
        <dbReference type="ARBA" id="ARBA00022679"/>
    </source>
</evidence>
<feature type="binding site" evidence="7 8">
    <location>
        <position position="67"/>
    </location>
    <ligand>
        <name>S-adenosyl-L-methionine</name>
        <dbReference type="ChEBI" id="CHEBI:59789"/>
    </ligand>
</feature>
<sequence length="270" mass="30593">MVNSKVVQGHQARKRFGQNFLSDDFYISKIVESIGAQECDHLVEIGPGLGAITEHLVTKAGKLDVVELDRDLIPRLEKKFAEQENFTIHQSDALKFDFTQLQSDPEEKLRIVGNLPYNISTPLIFHLLRQKHVIHDMYFMLQKEVVERLCAAPVTKQYGRLSVMAQYYCQAAMLFVVPPGAFSPAPKVDSAIVCLKPYETIKNPVSDTDLLAKVVTAAFNQRRKTIRNSLKDWLSPEDFETVGISPTERAERLSLTDFINICQTIEARNI</sequence>
<keyword evidence="3 7" id="KW-0489">Methyltransferase</keyword>
<keyword evidence="2 7" id="KW-0698">rRNA processing</keyword>
<proteinExistence type="inferred from homology"/>
<dbReference type="RefSeq" id="WP_343987655.1">
    <property type="nucleotide sequence ID" value="NZ_BAAAFM010000003.1"/>
</dbReference>
<dbReference type="InterPro" id="IPR011530">
    <property type="entry name" value="rRNA_adenine_dimethylase"/>
</dbReference>
<keyword evidence="5 7" id="KW-0949">S-adenosyl-L-methionine</keyword>
<dbReference type="Gene3D" id="3.40.50.150">
    <property type="entry name" value="Vaccinia Virus protein VP39"/>
    <property type="match status" value="1"/>
</dbReference>
<dbReference type="PANTHER" id="PTHR11727:SF7">
    <property type="entry name" value="DIMETHYLADENOSINE TRANSFERASE-RELATED"/>
    <property type="match status" value="1"/>
</dbReference>
<keyword evidence="1 7" id="KW-0963">Cytoplasm</keyword>
<comment type="similarity">
    <text evidence="7">Belongs to the class I-like SAM-binding methyltransferase superfamily. rRNA adenine N(6)-methyltransferase family. RsmA subfamily.</text>
</comment>
<evidence type="ECO:0000256" key="7">
    <source>
        <dbReference type="HAMAP-Rule" id="MF_00607"/>
    </source>
</evidence>
<keyword evidence="6 7" id="KW-0694">RNA-binding</keyword>
<dbReference type="InterPro" id="IPR029063">
    <property type="entry name" value="SAM-dependent_MTases_sf"/>
</dbReference>
<dbReference type="SUPFAM" id="SSF53335">
    <property type="entry name" value="S-adenosyl-L-methionine-dependent methyltransferases"/>
    <property type="match status" value="1"/>
</dbReference>
<feature type="binding site" evidence="7 8">
    <location>
        <position position="114"/>
    </location>
    <ligand>
        <name>S-adenosyl-L-methionine</name>
        <dbReference type="ChEBI" id="CHEBI:59789"/>
    </ligand>
</feature>
<evidence type="ECO:0000256" key="1">
    <source>
        <dbReference type="ARBA" id="ARBA00022490"/>
    </source>
</evidence>
<accession>A0ABP3CHD2</accession>